<dbReference type="RefSeq" id="WP_204401613.1">
    <property type="nucleotide sequence ID" value="NZ_JAFBEE010000008.1"/>
</dbReference>
<accession>A0ABS2NQ25</accession>
<name>A0ABS2NQ25_9FIRM</name>
<gene>
    <name evidence="1" type="ORF">JOC73_001489</name>
</gene>
<evidence type="ECO:0000313" key="1">
    <source>
        <dbReference type="EMBL" id="MBM7614927.1"/>
    </source>
</evidence>
<evidence type="ECO:0000313" key="2">
    <source>
        <dbReference type="Proteomes" id="UP001314796"/>
    </source>
</evidence>
<organism evidence="1 2">
    <name type="scientific">Alkaliphilus hydrothermalis</name>
    <dbReference type="NCBI Taxonomy" id="1482730"/>
    <lineage>
        <taxon>Bacteria</taxon>
        <taxon>Bacillati</taxon>
        <taxon>Bacillota</taxon>
        <taxon>Clostridia</taxon>
        <taxon>Peptostreptococcales</taxon>
        <taxon>Natronincolaceae</taxon>
        <taxon>Alkaliphilus</taxon>
    </lineage>
</organism>
<proteinExistence type="predicted"/>
<keyword evidence="2" id="KW-1185">Reference proteome</keyword>
<reference evidence="1 2" key="1">
    <citation type="submission" date="2021-01" db="EMBL/GenBank/DDBJ databases">
        <title>Genomic Encyclopedia of Type Strains, Phase IV (KMG-IV): sequencing the most valuable type-strain genomes for metagenomic binning, comparative biology and taxonomic classification.</title>
        <authorList>
            <person name="Goeker M."/>
        </authorList>
    </citation>
    <scope>NUCLEOTIDE SEQUENCE [LARGE SCALE GENOMIC DNA]</scope>
    <source>
        <strain evidence="1 2">DSM 25890</strain>
    </source>
</reference>
<dbReference type="EMBL" id="JAFBEE010000008">
    <property type="protein sequence ID" value="MBM7614927.1"/>
    <property type="molecule type" value="Genomic_DNA"/>
</dbReference>
<protein>
    <submittedName>
        <fullName evidence="1">Metal-binding protein</fullName>
    </submittedName>
</protein>
<dbReference type="Proteomes" id="UP001314796">
    <property type="component" value="Unassembled WGS sequence"/>
</dbReference>
<dbReference type="InterPro" id="IPR019271">
    <property type="entry name" value="DUF2284_metal-binding"/>
</dbReference>
<comment type="caution">
    <text evidence="1">The sequence shown here is derived from an EMBL/GenBank/DDBJ whole genome shotgun (WGS) entry which is preliminary data.</text>
</comment>
<sequence>MKEELALKHNIKERKIDEITKYYQPEKFLGYCKACQYYDKIWTCPPYDFNTSEVLENYQYIYVIGSKLYIKDLDEGFDELLNHDDLDYVSNQIYRAARGIVDEQLVEIEESSNNLRVLLAGRCLVCTPCTREEKKSCRYPEKMHFSLESIGFDVSSICEDILCDKILWAKDILPEYFLLVSAVLSHEKLDKEDLYKNLIK</sequence>
<dbReference type="Pfam" id="PF10050">
    <property type="entry name" value="DUF2284"/>
    <property type="match status" value="1"/>
</dbReference>